<dbReference type="InterPro" id="IPR006633">
    <property type="entry name" value="Carb-bd_sugar_hydrolysis-dom"/>
</dbReference>
<dbReference type="InterPro" id="IPR011050">
    <property type="entry name" value="Pectin_lyase_fold/virulence"/>
</dbReference>
<feature type="domain" description="Carbohydrate-binding/sugar hydrolysis" evidence="4">
    <location>
        <begin position="2691"/>
        <end position="2847"/>
    </location>
</feature>
<dbReference type="RefSeq" id="WP_371840766.1">
    <property type="nucleotide sequence ID" value="NZ_JBGMEK010000066.1"/>
</dbReference>
<keyword evidence="2" id="KW-0677">Repeat</keyword>
<evidence type="ECO:0000256" key="1">
    <source>
        <dbReference type="ARBA" id="ARBA00022729"/>
    </source>
</evidence>
<feature type="domain" description="Carbohydrate-binding/sugar hydrolysis" evidence="4">
    <location>
        <begin position="1065"/>
        <end position="1221"/>
    </location>
</feature>
<dbReference type="Pfam" id="PF05048">
    <property type="entry name" value="NosD"/>
    <property type="match status" value="1"/>
</dbReference>
<protein>
    <submittedName>
        <fullName evidence="5">Right-handed parallel beta-helix repeat-containing protein</fullName>
    </submittedName>
</protein>
<evidence type="ECO:0000256" key="3">
    <source>
        <dbReference type="ARBA" id="ARBA00023180"/>
    </source>
</evidence>
<dbReference type="PANTHER" id="PTHR47653:SF1">
    <property type="entry name" value="DELETED IN MALIGNANT BRAIN TUMORS 1 PROTEIN"/>
    <property type="match status" value="1"/>
</dbReference>
<feature type="domain" description="Carbohydrate-binding/sugar hydrolysis" evidence="4">
    <location>
        <begin position="1615"/>
        <end position="1763"/>
    </location>
</feature>
<feature type="domain" description="Carbohydrate-binding/sugar hydrolysis" evidence="4">
    <location>
        <begin position="3241"/>
        <end position="3389"/>
    </location>
</feature>
<dbReference type="SMART" id="SM00722">
    <property type="entry name" value="CASH"/>
    <property type="match status" value="8"/>
</dbReference>
<dbReference type="InterPro" id="IPR012334">
    <property type="entry name" value="Pectin_lyas_fold"/>
</dbReference>
<dbReference type="PANTHER" id="PTHR47653">
    <property type="entry name" value="PROTEIN BARK BEETLE"/>
    <property type="match status" value="1"/>
</dbReference>
<feature type="domain" description="Carbohydrate-binding/sugar hydrolysis" evidence="4">
    <location>
        <begin position="1955"/>
        <end position="2104"/>
    </location>
</feature>
<feature type="non-terminal residue" evidence="5">
    <location>
        <position position="3982"/>
    </location>
</feature>
<dbReference type="InterPro" id="IPR039448">
    <property type="entry name" value="Beta_helix"/>
</dbReference>
<keyword evidence="6" id="KW-1185">Reference proteome</keyword>
<evidence type="ECO:0000313" key="5">
    <source>
        <dbReference type="EMBL" id="MFA0813022.1"/>
    </source>
</evidence>
<dbReference type="Proteomes" id="UP001569428">
    <property type="component" value="Unassembled WGS sequence"/>
</dbReference>
<comment type="caution">
    <text evidence="5">The sequence shown here is derived from an EMBL/GenBank/DDBJ whole genome shotgun (WGS) entry which is preliminary data.</text>
</comment>
<dbReference type="InterPro" id="IPR053243">
    <property type="entry name" value="SJ_maturation_regulator"/>
</dbReference>
<reference evidence="5 6" key="1">
    <citation type="submission" date="2024-08" db="EMBL/GenBank/DDBJ databases">
        <authorList>
            <person name="Ishaq N."/>
        </authorList>
    </citation>
    <scope>NUCLEOTIDE SEQUENCE [LARGE SCALE GENOMIC DNA]</scope>
    <source>
        <strain evidence="5 6">DSM 18651</strain>
    </source>
</reference>
<dbReference type="Pfam" id="PF13229">
    <property type="entry name" value="Beta_helix"/>
    <property type="match status" value="10"/>
</dbReference>
<evidence type="ECO:0000313" key="6">
    <source>
        <dbReference type="Proteomes" id="UP001569428"/>
    </source>
</evidence>
<feature type="domain" description="Carbohydrate-binding/sugar hydrolysis" evidence="4">
    <location>
        <begin position="3807"/>
        <end position="3933"/>
    </location>
</feature>
<gene>
    <name evidence="5" type="ORF">ACCI49_19115</name>
</gene>
<dbReference type="EMBL" id="JBGMEK010000066">
    <property type="protein sequence ID" value="MFA0813022.1"/>
    <property type="molecule type" value="Genomic_DNA"/>
</dbReference>
<dbReference type="InterPro" id="IPR007742">
    <property type="entry name" value="NosD_dom"/>
</dbReference>
<dbReference type="Gene3D" id="2.160.20.10">
    <property type="entry name" value="Single-stranded right-handed beta-helix, Pectin lyase-like"/>
    <property type="match status" value="14"/>
</dbReference>
<evidence type="ECO:0000256" key="2">
    <source>
        <dbReference type="ARBA" id="ARBA00022737"/>
    </source>
</evidence>
<evidence type="ECO:0000259" key="4">
    <source>
        <dbReference type="SMART" id="SM00722"/>
    </source>
</evidence>
<sequence>MSKWSFHNKRCKPYLYGLVLTLLCLSLSIFSLSARAEVLLYPVAEKIYSSKLYLAGVSNQQDQLVDIEINGSIAAQTRTNSTGDFAVFVTLALGSNQIRALIGDSDISGLLKIERVTTGDKVLDGNPTGGGSDIAAPILYSLADGTESNPATLTGTAEPGSTVVFFVNGSMTRSIEVDESGVFSTWVPLEDSENVISAISESGNDQSPISNSVSTTYTNTLGREWSGEVLETMVWTRGDGSPYTISGNLSIPKDITLWIQPGVEVIAESGRKISVLGDLEVVGNTVDRVKFHPSSPACDGVNTSRQDWSGVEILAGGTASIEYAEVHCASNGIYFNGGDGSVTDSRLLNNHSAINMTAPSPDTAIYPKVFGNTINGSTHGINVLRNSQPLISAANEITGNSIGIYASGHSSDPSQNPLPLVTGNSIYDNSSYNYRTIYFSNSASTTLNATGNWWGTTDPGQIALKIYDWTDSQGSYPVVDYSNFLDGPGGDIAYTGGALLGYISEDANLSADSYLVLGRVEVAADTVVTLAPGTELKFTGNYPLLVKGELTAEGTESSPISFKPTAEACDGINTQRKDWPGIEVSEGATATIKFAEIHCATNGVYFNGGDGSVADSQLLYNYTGIRAVAVSTDAAITPQISGNEIRGGYNGIYVYRNSNPLISGGNEISENYYGVYISGYSSDNTQDPVPVVTGNSIYGNSGFNYYASSFANAALTTLDATGNWWGTTDPGQIAVKIYDWTDNQSTSPVVDYRGFLDGADGSSAYTGEALFGYLNTDVDLSADSYLVLGRIEIAVDTALNLNPGTELLFTGNYPLMIKGEFRAQGDENAPIVFKPTAEACDGVNTNRKDWLGIEVAADATATIEYAEIQCAAKGIYFNGGDGSVSNSLFENNYTGIYTSAASAEAVIAPQISANTIRGSDSGIYVYRNSNPLISGGNEITGNTYGIYVYGHSSDTAQNPVPVVTGNSLYGNGNHNYYTRYFSEADSITLDATGNWWGSTDPGQIAAKIWDWTDDRNNGNPVVDIRDFLDGPDGSPAYSGETIFGYITDDTSLSADSYLILGRVEVATDTVLTIAPGAELQFAGKYPLVVEGALSAKGAAGSPVVFKPTAEACDGINTRRSDWTGIEVVVGAMATIEYAEIHCASKGIYFNGGDGSVSNSQLINNYHAIHTAGPSADAVIAPQISGNTISGSYNGIYVYRNSNPVINGGNIITENGHGIYVYGHSSDTTQNPMPVVTGNSIYSNNSYNYYTRYFSGAALTTLDASGNWWGTSDPALIASAIYDWTDSQSSYPVVDYHNFLDGQDGSPVYTGETLIGNITDDVDLSNDSYLVLGRIEVAAGAILTIAPGSELQFSGKYPLRVKGAMEAKGTEASPVVFKPTAEACDGINIGRSDWNGIEVMADATATIEFAEIHCASKGIYFNGGDGSVSNAQLLNNDTGIYTYASSVEAVIAPKISANKFRGNNNGIYVSYNSFPLINGNNEIVGNKNGIYVYGHSSDPAQNPAPIVTGNSIYESIDFNYVTRNFSNGATTTLNATGNWWGTDDPKEIALEIYDWTDSQSARPIVDFRNFLDGPNGTPAYTGETLFGFISEDTDLSNDSHLVLGRVEVAIDVSLTITPGSELLFAGDYPLLVKGKLIAKGTEASPIIFRPENEACDGVNTRRKDWQGIEVSAGATVTMEYTEVHCANNGVYFNGGDGSLSNSQLIGNYTGVQTAAASAEAVITPQISGNTIRGSYNGIYIYRNSNPLITNGNEITNSYYGIYADGHSGDSAQNPVPVVTGNSIYDSEKYNYYTRYFANAALTTLDATGNWWGSVDLALIASNIYDWSDDPSSSPLIDYSGYLNEDGDSAGSGGTLQGRLTSDLTLTGGVYQVLGELEVPAGIVLTIEEGTTISLTGKYSIEVYGELLVTGSGASPVIFMPVVEACDGVNSGRSDWSGIEVLSGATATIEYAEVHCATKGVYFNGGDGLVRNSRLLNNATGIHTAASSAEAVIAPQIVGNEVRGNTQGVYVYHNSAPVITGGNEITGNSIGVYASGHSSDPSQNPLPLVTGNSIYDNSSYNYRTIYFSNSASTTLNATGNWWGTTDPGQIALKIYDWTDSQGSYPVVDYSNFLDGPGGDIAYTGGALLGYISEDANLSADSYLVLGRVEVAADTVVTLAPGTELKFTGNYPLLVKGELTAEGTESSPISFKPTAEACDGINTQRKDWPGIEVSEGATATIKFAEIHCATNGVYFNGGDGSVADSQLLYNYTGIRAVAVSTDAAITPQISGNEIRGGYNGIYVYRNSNPLISGGNEISENYYGVYISGYSSDNTQDPVPVVTGNSIYGNSGFNYYASSFANAALTTLDATGNWWGTTDPGQIAVKIYDWTDNQSTSPVVDYRGFLDGADGSSAYTGEALFGYLNTDVDLSADSYLVLGRIEIAVDTALNLNPGTELLFTGNYPLMIKGEFRAQGDENAPIVFKPTAEACDGVNTNRKDWLGIEVAADATATIEYAEIQCAAKGIYFNGGDGSVSNSLFENNYTGIYTSAASAEAVIAPQISANTIRGSDSGIYVYRNSNPLISGGNEITGNTYGIYVYGHSSDTAQNPVPVVTGNSLYGNGNHNYYTRYFSEADSITLDATGNWWGSTDPGQIAAKIWDWTDDRNNGNPVVDIRDFLDGPDGSPAYSGETIFGYITDDTSLSADSYLILGRVEVATDTVLTIAPGAELQFAGKYPLVVEGALSAKGAAGSPVVFKPTAEACDGINTRRSDWTGIEVVVGAMATIEYAEIHCASKGIYFNGGDGSVSNSQLINNYHAIHTAGPSADAVIAPQISGNTISGSYNGIYVYRNSNPVINGGNIITENGHGIYVYGHSSDTTQNPMPVVTGNSIYSNNSYNYYTRYFSGAALTTLDASGNWWGTSDPALIASAIYDWTDSQSSYPVVDYHNFLDGQDGSPVYTGETLIGNITDDVDLSNDSYLVLGRIEVAAGAILTIAPGSELQFSGKYPLRVKGAMEAKGTEASPVVFKPTAEACDGINIGRSDWNGIEVMADATATIEFAEIHCASKGIYFNGGDGSVSNAQLLNNDTGIYTYASSVEAVIAPKISANKFRGNNNGIYVSYNSFPLINGNNEIVGNKNGIYVYGHSSDPAQNPAPIVTGNSIYESIDFNYVTRNFSNGATTTLNATGNWWGTDDPKEIALEIYDWTDSQSARPIVDFRNFLDGPNGTPAYTGETLFGFISEDTDLSNDSHLVLGRVEVAIDVSLTITPGSELLFAGDYPLLVKGKLIAKGTEASPIIFRPENEACDGVNTRRKDWQGIEVSAGATVTMEYTEVHCANNGVYFNGGDGSLSNSQLIGNYTGVQTAAASAEAVITPQISGNTIRGSYNGIYIYRNSNPLITNGNEITNSYYGIYADGHSGDSAQNPVPVVTGNSIYDSEKYNYYTRYFANATLTTLDATGNWWGIDDPEQIALKIYDWTDGQGTYPVVDFQGYLDGPGGNPAYAGEVIFGYISENTELSGDSYRVLGRIEVAADATLSIAAGSELLVTGNYPLLVKGELSVSGTEVSPIIFKPVVGACDGVSTQRKDWPGIEVVAGGTATIEHVQVHCATNGIYFNGGDGSVKNTELLNNHAGIRMIAASAEEAIAPQVSNNTIRGSNNGIYVGRNSAPLINGGNEITRNIYGIYVYGYSSDANQNPMPVVTGNNIYHNSSYNYYAYNFANPLTIILNATGNWWGSTDAEAIVSSIYDRDDNATYSPLVNYGSYLDGLNGQPSYDGVTLLGPITEDTVLPAGAHLMLQDVVVQPGVTLTLEAGASLKSAPDLKLQIAGNLVAQGTAGSRAVFTSAAATPQAGEWYGIEVITGATVDIDYARIEGAIYGIDFNGGQGTVQHSLFRFNTYGIYIRAGSNPIITNGNEITLNDYGIYVIGDGTATNNPVPVITGNSLYGNKNYSVYVTGFGDAANTSLDVTGNWWGSVDEATIESQIYTAADTSPQVDFSGFLEAMSGQPAV</sequence>
<dbReference type="SMART" id="SM00710">
    <property type="entry name" value="PbH1"/>
    <property type="match status" value="50"/>
</dbReference>
<dbReference type="Gene3D" id="2.60.40.10">
    <property type="entry name" value="Immunoglobulins"/>
    <property type="match status" value="1"/>
</dbReference>
<name>A0ABV4P443_9GAMM</name>
<dbReference type="InterPro" id="IPR006626">
    <property type="entry name" value="PbH1"/>
</dbReference>
<proteinExistence type="predicted"/>
<keyword evidence="1" id="KW-0732">Signal</keyword>
<dbReference type="InterPro" id="IPR013783">
    <property type="entry name" value="Ig-like_fold"/>
</dbReference>
<keyword evidence="3" id="KW-0325">Glycoprotein</keyword>
<accession>A0ABV4P443</accession>
<feature type="domain" description="Carbohydrate-binding/sugar hydrolysis" evidence="4">
    <location>
        <begin position="600"/>
        <end position="735"/>
    </location>
</feature>
<organism evidence="5 6">
    <name type="scientific">Microbulbifer epialgicus</name>
    <dbReference type="NCBI Taxonomy" id="393907"/>
    <lineage>
        <taxon>Bacteria</taxon>
        <taxon>Pseudomonadati</taxon>
        <taxon>Pseudomonadota</taxon>
        <taxon>Gammaproteobacteria</taxon>
        <taxon>Cellvibrionales</taxon>
        <taxon>Microbulbiferaceae</taxon>
        <taxon>Microbulbifer</taxon>
    </lineage>
</organism>
<dbReference type="SUPFAM" id="SSF51126">
    <property type="entry name" value="Pectin lyase-like"/>
    <property type="match status" value="13"/>
</dbReference>
<feature type="domain" description="Carbohydrate-binding/sugar hydrolysis" evidence="4">
    <location>
        <begin position="2226"/>
        <end position="2361"/>
    </location>
</feature>